<dbReference type="PANTHER" id="PTHR47447:SF17">
    <property type="entry name" value="OS12G0638900 PROTEIN"/>
    <property type="match status" value="1"/>
</dbReference>
<evidence type="ECO:0000256" key="2">
    <source>
        <dbReference type="ARBA" id="ARBA00022737"/>
    </source>
</evidence>
<dbReference type="Pfam" id="PF13041">
    <property type="entry name" value="PPR_2"/>
    <property type="match status" value="1"/>
</dbReference>
<dbReference type="Gene3D" id="1.25.40.10">
    <property type="entry name" value="Tetratricopeptide repeat domain"/>
    <property type="match status" value="2"/>
</dbReference>
<organism evidence="4 5">
    <name type="scientific">Platanthera guangdongensis</name>
    <dbReference type="NCBI Taxonomy" id="2320717"/>
    <lineage>
        <taxon>Eukaryota</taxon>
        <taxon>Viridiplantae</taxon>
        <taxon>Streptophyta</taxon>
        <taxon>Embryophyta</taxon>
        <taxon>Tracheophyta</taxon>
        <taxon>Spermatophyta</taxon>
        <taxon>Magnoliopsida</taxon>
        <taxon>Liliopsida</taxon>
        <taxon>Asparagales</taxon>
        <taxon>Orchidaceae</taxon>
        <taxon>Orchidoideae</taxon>
        <taxon>Orchideae</taxon>
        <taxon>Orchidinae</taxon>
        <taxon>Platanthera</taxon>
    </lineage>
</organism>
<feature type="repeat" description="PPR" evidence="3">
    <location>
        <begin position="225"/>
        <end position="259"/>
    </location>
</feature>
<evidence type="ECO:0000256" key="1">
    <source>
        <dbReference type="ARBA" id="ARBA00007626"/>
    </source>
</evidence>
<dbReference type="EMBL" id="JBBWWR010000021">
    <property type="protein sequence ID" value="KAK8938025.1"/>
    <property type="molecule type" value="Genomic_DNA"/>
</dbReference>
<evidence type="ECO:0000256" key="3">
    <source>
        <dbReference type="PROSITE-ProRule" id="PRU00708"/>
    </source>
</evidence>
<dbReference type="NCBIfam" id="TIGR00756">
    <property type="entry name" value="PPR"/>
    <property type="match status" value="3"/>
</dbReference>
<keyword evidence="5" id="KW-1185">Reference proteome</keyword>
<evidence type="ECO:0000313" key="4">
    <source>
        <dbReference type="EMBL" id="KAK8938025.1"/>
    </source>
</evidence>
<sequence>MWRSAGYPPLITLSIRHPFCRRWIHAAGTLPRRSSDIQPILTKSELVDRICRILTLERFEAIPKLPFDFYDDILDAVMGRLQLNPTACLGFFNIAMKQANFTPNTKSYCKIIHILNNGRMFDDARALTKDLIQSRSTVSFVFNEMLQVYKDFSFSLKTFDIFFKAYADGGLVKEALFMFDSMGSHGWKPSVRSCNSMLNCLVKAGEHQTAALTYEQMLQVGILPDVYTVSAMINAYCKGGRVQKAAEFMASMKNKGFEVNLVAHHSLMDGFCSIGQTDHAIEVLSQ</sequence>
<protein>
    <submittedName>
        <fullName evidence="4">Pentatricopeptide repeat-containing protein</fullName>
    </submittedName>
</protein>
<feature type="repeat" description="PPR" evidence="3">
    <location>
        <begin position="190"/>
        <end position="224"/>
    </location>
</feature>
<dbReference type="InterPro" id="IPR011990">
    <property type="entry name" value="TPR-like_helical_dom_sf"/>
</dbReference>
<comment type="caution">
    <text evidence="4">The sequence shown here is derived from an EMBL/GenBank/DDBJ whole genome shotgun (WGS) entry which is preliminary data.</text>
</comment>
<dbReference type="InterPro" id="IPR002885">
    <property type="entry name" value="PPR_rpt"/>
</dbReference>
<keyword evidence="2" id="KW-0677">Repeat</keyword>
<accession>A0ABR2LDS5</accession>
<reference evidence="4 5" key="1">
    <citation type="journal article" date="2022" name="Nat. Plants">
        <title>Genomes of leafy and leafless Platanthera orchids illuminate the evolution of mycoheterotrophy.</title>
        <authorList>
            <person name="Li M.H."/>
            <person name="Liu K.W."/>
            <person name="Li Z."/>
            <person name="Lu H.C."/>
            <person name="Ye Q.L."/>
            <person name="Zhang D."/>
            <person name="Wang J.Y."/>
            <person name="Li Y.F."/>
            <person name="Zhong Z.M."/>
            <person name="Liu X."/>
            <person name="Yu X."/>
            <person name="Liu D.K."/>
            <person name="Tu X.D."/>
            <person name="Liu B."/>
            <person name="Hao Y."/>
            <person name="Liao X.Y."/>
            <person name="Jiang Y.T."/>
            <person name="Sun W.H."/>
            <person name="Chen J."/>
            <person name="Chen Y.Q."/>
            <person name="Ai Y."/>
            <person name="Zhai J.W."/>
            <person name="Wu S.S."/>
            <person name="Zhou Z."/>
            <person name="Hsiao Y.Y."/>
            <person name="Wu W.L."/>
            <person name="Chen Y.Y."/>
            <person name="Lin Y.F."/>
            <person name="Hsu J.L."/>
            <person name="Li C.Y."/>
            <person name="Wang Z.W."/>
            <person name="Zhao X."/>
            <person name="Zhong W.Y."/>
            <person name="Ma X.K."/>
            <person name="Ma L."/>
            <person name="Huang J."/>
            <person name="Chen G.Z."/>
            <person name="Huang M.Z."/>
            <person name="Huang L."/>
            <person name="Peng D.H."/>
            <person name="Luo Y.B."/>
            <person name="Zou S.Q."/>
            <person name="Chen S.P."/>
            <person name="Lan S."/>
            <person name="Tsai W.C."/>
            <person name="Van de Peer Y."/>
            <person name="Liu Z.J."/>
        </authorList>
    </citation>
    <scope>NUCLEOTIDE SEQUENCE [LARGE SCALE GENOMIC DNA]</scope>
    <source>
        <strain evidence="4">Lor288</strain>
    </source>
</reference>
<dbReference type="PANTHER" id="PTHR47447">
    <property type="entry name" value="OS03G0856100 PROTEIN"/>
    <property type="match status" value="1"/>
</dbReference>
<feature type="repeat" description="PPR" evidence="3">
    <location>
        <begin position="155"/>
        <end position="189"/>
    </location>
</feature>
<name>A0ABR2LDS5_9ASPA</name>
<dbReference type="Pfam" id="PF01535">
    <property type="entry name" value="PPR"/>
    <property type="match status" value="2"/>
</dbReference>
<dbReference type="PROSITE" id="PS51375">
    <property type="entry name" value="PPR"/>
    <property type="match status" value="3"/>
</dbReference>
<gene>
    <name evidence="4" type="ORF">KSP40_PGU004256</name>
</gene>
<proteinExistence type="inferred from homology"/>
<dbReference type="Proteomes" id="UP001412067">
    <property type="component" value="Unassembled WGS sequence"/>
</dbReference>
<comment type="similarity">
    <text evidence="1">Belongs to the PPR family. P subfamily.</text>
</comment>
<evidence type="ECO:0000313" key="5">
    <source>
        <dbReference type="Proteomes" id="UP001412067"/>
    </source>
</evidence>